<feature type="region of interest" description="Disordered" evidence="1">
    <location>
        <begin position="76"/>
        <end position="119"/>
    </location>
</feature>
<reference evidence="4" key="1">
    <citation type="submission" date="2022-04" db="EMBL/GenBank/DDBJ databases">
        <title>A functionally conserved STORR gene fusion in Papaver species that diverged 16.8 million years ago.</title>
        <authorList>
            <person name="Catania T."/>
        </authorList>
    </citation>
    <scope>NUCLEOTIDE SEQUENCE</scope>
    <source>
        <strain evidence="4">S-188037</strain>
    </source>
</reference>
<dbReference type="Pfam" id="PF14365">
    <property type="entry name" value="Neprosin_AP"/>
    <property type="match status" value="1"/>
</dbReference>
<protein>
    <recommendedName>
        <fullName evidence="3">Neprosin PEP catalytic domain-containing protein</fullName>
    </recommendedName>
</protein>
<feature type="chain" id="PRO_5042102677" description="Neprosin PEP catalytic domain-containing protein" evidence="2">
    <location>
        <begin position="26"/>
        <end position="408"/>
    </location>
</feature>
<evidence type="ECO:0000259" key="3">
    <source>
        <dbReference type="PROSITE" id="PS52045"/>
    </source>
</evidence>
<gene>
    <name evidence="4" type="ORF">MKW98_021096</name>
</gene>
<dbReference type="AlphaFoldDB" id="A0AAD4XQX7"/>
<dbReference type="InterPro" id="IPR053168">
    <property type="entry name" value="Glutamic_endopeptidase"/>
</dbReference>
<evidence type="ECO:0000313" key="4">
    <source>
        <dbReference type="EMBL" id="KAI3944638.1"/>
    </source>
</evidence>
<keyword evidence="5" id="KW-1185">Reference proteome</keyword>
<name>A0AAD4XQX7_9MAGN</name>
<keyword evidence="2" id="KW-0732">Signal</keyword>
<dbReference type="EMBL" id="JAJJMB010004025">
    <property type="protein sequence ID" value="KAI3944638.1"/>
    <property type="molecule type" value="Genomic_DNA"/>
</dbReference>
<dbReference type="PROSITE" id="PS52045">
    <property type="entry name" value="NEPROSIN_PEP_CD"/>
    <property type="match status" value="1"/>
</dbReference>
<comment type="caution">
    <text evidence="4">The sequence shown here is derived from an EMBL/GenBank/DDBJ whole genome shotgun (WGS) entry which is preliminary data.</text>
</comment>
<dbReference type="Proteomes" id="UP001202328">
    <property type="component" value="Unassembled WGS sequence"/>
</dbReference>
<feature type="signal peptide" evidence="2">
    <location>
        <begin position="1"/>
        <end position="25"/>
    </location>
</feature>
<evidence type="ECO:0000256" key="2">
    <source>
        <dbReference type="SAM" id="SignalP"/>
    </source>
</evidence>
<accession>A0AAD4XQX7</accession>
<proteinExistence type="predicted"/>
<feature type="compositionally biased region" description="Polar residues" evidence="1">
    <location>
        <begin position="97"/>
        <end position="109"/>
    </location>
</feature>
<dbReference type="PANTHER" id="PTHR31589:SF110">
    <property type="entry name" value="PROTEIN, PUTATIVE (DUF239)-RELATED"/>
    <property type="match status" value="1"/>
</dbReference>
<feature type="domain" description="Neprosin PEP catalytic" evidence="3">
    <location>
        <begin position="146"/>
        <end position="407"/>
    </location>
</feature>
<sequence length="408" mass="45653">MDMMKFAFLLVAIIVFSIHGNSAEARRILSQENQDLEKQYFKRSFNTKPIIKTLRTEEGDIFDCIDIYKQPALDHPSLKNHKIQKRPSSEPKRFSTRSKLTSENPTNSPIKPLECPKGTVPIRRFPKEAKSFFETSPLDIHLTATASNVPGQHVAQRRSVDGAKDAYLGAQALININNPKVGDNQYSAAKIWVEGGPSDHVSTLQAGWAVSSQLLGDNQTRLFVYSNPDVQHEEGCFNLQNCYGFLQVDEKFSLGQAITLVSVYDGDQYATFFTIYQDDVTQHWWLGIGPNPNEVTWFGYWPAWRFPNLKGGAKNIAWGGLVKGTSNGPSPQMGNGEWPSGVFEYAGNFGYLQFLDHASYTWTDIEKSEFEIFVDDGTCYEVQYKGCFGGDQRCTFIYGGPGGDNCGP</sequence>
<dbReference type="InterPro" id="IPR025521">
    <property type="entry name" value="Neprosin_propep"/>
</dbReference>
<dbReference type="Gene3D" id="3.90.1320.10">
    <property type="entry name" value="Outer-capsid protein sigma 3, large lobe"/>
    <property type="match status" value="1"/>
</dbReference>
<dbReference type="Pfam" id="PF03080">
    <property type="entry name" value="Neprosin"/>
    <property type="match status" value="1"/>
</dbReference>
<evidence type="ECO:0000313" key="5">
    <source>
        <dbReference type="Proteomes" id="UP001202328"/>
    </source>
</evidence>
<evidence type="ECO:0000256" key="1">
    <source>
        <dbReference type="SAM" id="MobiDB-lite"/>
    </source>
</evidence>
<dbReference type="InterPro" id="IPR004314">
    <property type="entry name" value="Neprosin"/>
</dbReference>
<organism evidence="4 5">
    <name type="scientific">Papaver atlanticum</name>
    <dbReference type="NCBI Taxonomy" id="357466"/>
    <lineage>
        <taxon>Eukaryota</taxon>
        <taxon>Viridiplantae</taxon>
        <taxon>Streptophyta</taxon>
        <taxon>Embryophyta</taxon>
        <taxon>Tracheophyta</taxon>
        <taxon>Spermatophyta</taxon>
        <taxon>Magnoliopsida</taxon>
        <taxon>Ranunculales</taxon>
        <taxon>Papaveraceae</taxon>
        <taxon>Papaveroideae</taxon>
        <taxon>Papaver</taxon>
    </lineage>
</organism>
<dbReference type="PANTHER" id="PTHR31589">
    <property type="entry name" value="PROTEIN, PUTATIVE (DUF239)-RELATED-RELATED"/>
    <property type="match status" value="1"/>
</dbReference>